<dbReference type="InterPro" id="IPR006626">
    <property type="entry name" value="PbH1"/>
</dbReference>
<feature type="signal peptide" evidence="1">
    <location>
        <begin position="1"/>
        <end position="24"/>
    </location>
</feature>
<comment type="caution">
    <text evidence="2">The sequence shown here is derived from an EMBL/GenBank/DDBJ whole genome shotgun (WGS) entry which is preliminary data.</text>
</comment>
<gene>
    <name evidence="2" type="ORF">DS2_13954</name>
</gene>
<keyword evidence="1" id="KW-0732">Signal</keyword>
<dbReference type="SUPFAM" id="SSF51126">
    <property type="entry name" value="Pectin lyase-like"/>
    <property type="match status" value="1"/>
</dbReference>
<protein>
    <submittedName>
        <fullName evidence="2">Uncharacterized protein</fullName>
    </submittedName>
</protein>
<evidence type="ECO:0000313" key="2">
    <source>
        <dbReference type="EMBL" id="EWH09182.1"/>
    </source>
</evidence>
<evidence type="ECO:0000313" key="3">
    <source>
        <dbReference type="Proteomes" id="UP000019276"/>
    </source>
</evidence>
<sequence>MKQHLKNIAATLVAASCITLTAHAQPFTATGNWFWDLADRHDTNGSNTAEDGWVRTLPAPNIGSENKRNTVRNNFTAAGVPWNEINATEYFLGNNSTFGYQIAEMEAVSTTAAALANRPATGPNEWNRSVNPIVVLWGPVQLDNARADLEDDVERTFVFRGNWNIDQPIFIGSNKTIWIDGELTYTGNDTAHVGGAAFTPKGSKMHGVFTVRRKASAWVNDRGQLDEDDWTSLGQNFAVPENIVELNKPLMDSFKNQPSVSNVKFFGTQRGKINVLMSSAQSNPQGNWARYDPNLKPRHADGTLGSGGQVIPRTNGIHFDHALDIVVDGVTIVGAVNAIYVSGTFRVDIKNNFIDNSYFRGVHLHGSGHTADNVAFVRNNLITRNKLDGIDIDSHSARYLVEKNVVIGADNRFLIWTEIEAHHNTIRNNVGIINLKQHSPIGAGGFQENGTETNIGAQGTRWNVWQDNNIFNAREEKQGFLMRGLESNRVVQHENTTWLNNYVWQLNRSMGTSNPKLDGIVDDVMYLWVNNDGE</sequence>
<dbReference type="SMART" id="SM00710">
    <property type="entry name" value="PbH1"/>
    <property type="match status" value="3"/>
</dbReference>
<reference evidence="2 3" key="1">
    <citation type="journal article" date="2014" name="Genome Announc.">
        <title>Draft Genome Sequence of the Agar-Degrading Bacterium Catenovulum sp. Strain DS-2, Isolated from Intestines of Haliotis diversicolor.</title>
        <authorList>
            <person name="Shan D."/>
            <person name="Li X."/>
            <person name="Gu Z."/>
            <person name="Wei G."/>
            <person name="Gao Z."/>
            <person name="Shao Z."/>
        </authorList>
    </citation>
    <scope>NUCLEOTIDE SEQUENCE [LARGE SCALE GENOMIC DNA]</scope>
    <source>
        <strain evidence="2 3">DS-2</strain>
    </source>
</reference>
<dbReference type="OrthoDB" id="1419248at2"/>
<dbReference type="PROSITE" id="PS51257">
    <property type="entry name" value="PROKAR_LIPOPROTEIN"/>
    <property type="match status" value="1"/>
</dbReference>
<dbReference type="eggNOG" id="ENOG502ZBR2">
    <property type="taxonomic scope" value="Bacteria"/>
</dbReference>
<proteinExistence type="predicted"/>
<dbReference type="Proteomes" id="UP000019276">
    <property type="component" value="Unassembled WGS sequence"/>
</dbReference>
<accession>W7QJP1</accession>
<dbReference type="EMBL" id="ARZY01000028">
    <property type="protein sequence ID" value="EWH09182.1"/>
    <property type="molecule type" value="Genomic_DNA"/>
</dbReference>
<dbReference type="AlphaFoldDB" id="W7QJP1"/>
<dbReference type="InterPro" id="IPR011050">
    <property type="entry name" value="Pectin_lyase_fold/virulence"/>
</dbReference>
<dbReference type="InterPro" id="IPR012334">
    <property type="entry name" value="Pectin_lyas_fold"/>
</dbReference>
<dbReference type="Gene3D" id="2.160.20.10">
    <property type="entry name" value="Single-stranded right-handed beta-helix, Pectin lyase-like"/>
    <property type="match status" value="1"/>
</dbReference>
<feature type="chain" id="PRO_5004901380" evidence="1">
    <location>
        <begin position="25"/>
        <end position="534"/>
    </location>
</feature>
<name>W7QJP1_9ALTE</name>
<organism evidence="2 3">
    <name type="scientific">Catenovulum agarivorans DS-2</name>
    <dbReference type="NCBI Taxonomy" id="1328313"/>
    <lineage>
        <taxon>Bacteria</taxon>
        <taxon>Pseudomonadati</taxon>
        <taxon>Pseudomonadota</taxon>
        <taxon>Gammaproteobacteria</taxon>
        <taxon>Alteromonadales</taxon>
        <taxon>Alteromonadaceae</taxon>
        <taxon>Catenovulum</taxon>
    </lineage>
</organism>
<evidence type="ECO:0000256" key="1">
    <source>
        <dbReference type="SAM" id="SignalP"/>
    </source>
</evidence>
<keyword evidence="3" id="KW-1185">Reference proteome</keyword>
<dbReference type="RefSeq" id="WP_035015434.1">
    <property type="nucleotide sequence ID" value="NZ_ARZY01000028.1"/>
</dbReference>